<feature type="transmembrane region" description="Helical" evidence="5">
    <location>
        <begin position="465"/>
        <end position="488"/>
    </location>
</feature>
<dbReference type="InterPro" id="IPR034164">
    <property type="entry name" value="Pepsin-like_dom"/>
</dbReference>
<evidence type="ECO:0000256" key="6">
    <source>
        <dbReference type="SAM" id="SignalP"/>
    </source>
</evidence>
<feature type="region of interest" description="Disordered" evidence="4">
    <location>
        <begin position="540"/>
        <end position="577"/>
    </location>
</feature>
<evidence type="ECO:0000313" key="8">
    <source>
        <dbReference type="EMBL" id="KAF7335153.1"/>
    </source>
</evidence>
<organism evidence="8 9">
    <name type="scientific">Mycena sanguinolenta</name>
    <dbReference type="NCBI Taxonomy" id="230812"/>
    <lineage>
        <taxon>Eukaryota</taxon>
        <taxon>Fungi</taxon>
        <taxon>Dikarya</taxon>
        <taxon>Basidiomycota</taxon>
        <taxon>Agaricomycotina</taxon>
        <taxon>Agaricomycetes</taxon>
        <taxon>Agaricomycetidae</taxon>
        <taxon>Agaricales</taxon>
        <taxon>Marasmiineae</taxon>
        <taxon>Mycenaceae</taxon>
        <taxon>Mycena</taxon>
    </lineage>
</organism>
<dbReference type="Proteomes" id="UP000623467">
    <property type="component" value="Unassembled WGS sequence"/>
</dbReference>
<reference evidence="8" key="1">
    <citation type="submission" date="2020-05" db="EMBL/GenBank/DDBJ databases">
        <title>Mycena genomes resolve the evolution of fungal bioluminescence.</title>
        <authorList>
            <person name="Tsai I.J."/>
        </authorList>
    </citation>
    <scope>NUCLEOTIDE SEQUENCE</scope>
    <source>
        <strain evidence="8">160909Yilan</strain>
    </source>
</reference>
<feature type="active site" evidence="2">
    <location>
        <position position="99"/>
    </location>
</feature>
<evidence type="ECO:0000256" key="5">
    <source>
        <dbReference type="SAM" id="Phobius"/>
    </source>
</evidence>
<feature type="chain" id="PRO_5034319969" evidence="6">
    <location>
        <begin position="25"/>
        <end position="623"/>
    </location>
</feature>
<keyword evidence="6" id="KW-0732">Signal</keyword>
<dbReference type="CDD" id="cd05471">
    <property type="entry name" value="pepsin_like"/>
    <property type="match status" value="1"/>
</dbReference>
<gene>
    <name evidence="8" type="ORF">MSAN_02348400</name>
</gene>
<evidence type="ECO:0000259" key="7">
    <source>
        <dbReference type="PROSITE" id="PS51767"/>
    </source>
</evidence>
<keyword evidence="8" id="KW-0645">Protease</keyword>
<dbReference type="GO" id="GO:0006508">
    <property type="term" value="P:proteolysis"/>
    <property type="evidence" value="ECO:0007669"/>
    <property type="project" value="UniProtKB-KW"/>
</dbReference>
<comment type="similarity">
    <text evidence="1">Belongs to the peptidase A1 family.</text>
</comment>
<feature type="region of interest" description="Disordered" evidence="4">
    <location>
        <begin position="602"/>
        <end position="623"/>
    </location>
</feature>
<comment type="caution">
    <text evidence="8">The sequence shown here is derived from an EMBL/GenBank/DDBJ whole genome shotgun (WGS) entry which is preliminary data.</text>
</comment>
<proteinExistence type="inferred from homology"/>
<dbReference type="EMBL" id="JACAZH010000042">
    <property type="protein sequence ID" value="KAF7335153.1"/>
    <property type="molecule type" value="Genomic_DNA"/>
</dbReference>
<keyword evidence="3" id="KW-1015">Disulfide bond</keyword>
<keyword evidence="5" id="KW-0812">Transmembrane</keyword>
<keyword evidence="5" id="KW-0472">Membrane</keyword>
<dbReference type="PROSITE" id="PS51767">
    <property type="entry name" value="PEPTIDASE_A1"/>
    <property type="match status" value="1"/>
</dbReference>
<dbReference type="OrthoDB" id="771136at2759"/>
<accession>A0A8H6X6A0</accession>
<keyword evidence="8" id="KW-0378">Hydrolase</keyword>
<dbReference type="SUPFAM" id="SSF50630">
    <property type="entry name" value="Acid proteases"/>
    <property type="match status" value="1"/>
</dbReference>
<dbReference type="GO" id="GO:0004190">
    <property type="term" value="F:aspartic-type endopeptidase activity"/>
    <property type="evidence" value="ECO:0007669"/>
    <property type="project" value="InterPro"/>
</dbReference>
<dbReference type="PANTHER" id="PTHR47966">
    <property type="entry name" value="BETA-SITE APP-CLEAVING ENZYME, ISOFORM A-RELATED"/>
    <property type="match status" value="1"/>
</dbReference>
<evidence type="ECO:0000313" key="9">
    <source>
        <dbReference type="Proteomes" id="UP000623467"/>
    </source>
</evidence>
<dbReference type="Gene3D" id="2.40.70.10">
    <property type="entry name" value="Acid Proteases"/>
    <property type="match status" value="2"/>
</dbReference>
<keyword evidence="9" id="KW-1185">Reference proteome</keyword>
<dbReference type="InterPro" id="IPR001461">
    <property type="entry name" value="Aspartic_peptidase_A1"/>
</dbReference>
<dbReference type="InterPro" id="IPR033121">
    <property type="entry name" value="PEPTIDASE_A1"/>
</dbReference>
<name>A0A8H6X6A0_9AGAR</name>
<feature type="signal peptide" evidence="6">
    <location>
        <begin position="1"/>
        <end position="24"/>
    </location>
</feature>
<dbReference type="Pfam" id="PF00026">
    <property type="entry name" value="Asp"/>
    <property type="match status" value="1"/>
</dbReference>
<evidence type="ECO:0000256" key="1">
    <source>
        <dbReference type="ARBA" id="ARBA00007447"/>
    </source>
</evidence>
<protein>
    <submittedName>
        <fullName evidence="8">Lysosomal aspartic protease</fullName>
    </submittedName>
</protein>
<dbReference type="PRINTS" id="PR00792">
    <property type="entry name" value="PEPSIN"/>
</dbReference>
<feature type="disulfide bond" evidence="3">
    <location>
        <begin position="333"/>
        <end position="366"/>
    </location>
</feature>
<keyword evidence="5" id="KW-1133">Transmembrane helix</keyword>
<evidence type="ECO:0000256" key="4">
    <source>
        <dbReference type="SAM" id="MobiDB-lite"/>
    </source>
</evidence>
<feature type="domain" description="Peptidase A1" evidence="7">
    <location>
        <begin position="81"/>
        <end position="403"/>
    </location>
</feature>
<feature type="active site" evidence="2">
    <location>
        <position position="297"/>
    </location>
</feature>
<dbReference type="InterPro" id="IPR021109">
    <property type="entry name" value="Peptidase_aspartic_dom_sf"/>
</dbReference>
<feature type="compositionally biased region" description="Polar residues" evidence="4">
    <location>
        <begin position="540"/>
        <end position="550"/>
    </location>
</feature>
<evidence type="ECO:0000256" key="2">
    <source>
        <dbReference type="PIRSR" id="PIRSR601461-1"/>
    </source>
</evidence>
<sequence>MLYHWIRGLWFTAFFLITFSATRAEPIHLPLVRRSRSSANPKDLLASHRLRRHVSVGNSIGKQTREAPGNFNLTDEFTDYYFAELHIGTPPKTFKTLMDITISQVIVAGSACTVDLCGLLSVPLYDETLSSTSTNKTTNVSYIDTPLGGIVDGYFVADTITLGSVTVSQAEFFEATQISSGSLLLPDPTSGVLGLGFDSLGQAPIVPFWHTLMNSGAVAAEMGFWISRVLGTNDPAPEEPGGVFTLGGVNPSFFSGDVEFLDLVPNNMTSWALTLSGFTVQNISVPVTHSSSLATFDTTTPAIFGPSQDVEAIYATIPGSSFVNSSGSYQFPCNTTVKVSVSFGGKMWPINPVDMNSGPAFDKSQCFGTISPLDDTAYWTFGIPFMKNVYTVLCTNPPSVGFAELSTMAGGIGEPNASLSSIYIPSASSSVSKSTSSASTSFVSSSASGTPVPTLGGGPSKKYNIGAIIGATIAGVVVLIGIVVFIFCRGRRGIRKNSVPHVTVFVGNPPGSGFPSKKMKSAVLSTPMEGIRTIIATANRSNAASETAVPNPTPEGPQLDENVNAPTSADPSPAAISPGAATMYPAVLQELQNLRSGMALLLAGDHNEAPPTYASENSNEREQ</sequence>
<evidence type="ECO:0000256" key="3">
    <source>
        <dbReference type="PIRSR" id="PIRSR601461-2"/>
    </source>
</evidence>
<dbReference type="PANTHER" id="PTHR47966:SF6">
    <property type="entry name" value="PEPTIDASE A1 DOMAIN-CONTAINING PROTEIN"/>
    <property type="match status" value="1"/>
</dbReference>
<dbReference type="AlphaFoldDB" id="A0A8H6X6A0"/>